<dbReference type="EMBL" id="QUSW01000005">
    <property type="protein sequence ID" value="RQP23055.1"/>
    <property type="molecule type" value="Genomic_DNA"/>
</dbReference>
<name>A0A3N7JW05_9BURK</name>
<dbReference type="Gene3D" id="3.90.1720.10">
    <property type="entry name" value="endopeptidase domain like (from Nostoc punctiforme)"/>
    <property type="match status" value="1"/>
</dbReference>
<dbReference type="PANTHER" id="PTHR33734">
    <property type="entry name" value="LYSM DOMAIN-CONTAINING GPI-ANCHORED PROTEIN 2"/>
    <property type="match status" value="1"/>
</dbReference>
<evidence type="ECO:0000256" key="1">
    <source>
        <dbReference type="SAM" id="MobiDB-lite"/>
    </source>
</evidence>
<dbReference type="Pfam" id="PF01476">
    <property type="entry name" value="LysM"/>
    <property type="match status" value="2"/>
</dbReference>
<evidence type="ECO:0000259" key="2">
    <source>
        <dbReference type="PROSITE" id="PS51782"/>
    </source>
</evidence>
<dbReference type="PANTHER" id="PTHR33734:SF22">
    <property type="entry name" value="MEMBRANE-BOUND LYTIC MUREIN TRANSGLYCOSYLASE D"/>
    <property type="match status" value="1"/>
</dbReference>
<dbReference type="OrthoDB" id="1523598at2"/>
<gene>
    <name evidence="3" type="ORF">DZC73_18180</name>
</gene>
<dbReference type="Pfam" id="PF11860">
    <property type="entry name" value="Muramidase"/>
    <property type="match status" value="1"/>
</dbReference>
<evidence type="ECO:0000313" key="3">
    <source>
        <dbReference type="EMBL" id="RQP23055.1"/>
    </source>
</evidence>
<comment type="caution">
    <text evidence="3">The sequence shown here is derived from an EMBL/GenBank/DDBJ whole genome shotgun (WGS) entry which is preliminary data.</text>
</comment>
<dbReference type="CDD" id="cd00118">
    <property type="entry name" value="LysM"/>
    <property type="match status" value="2"/>
</dbReference>
<organism evidence="3 4">
    <name type="scientific">Piscinibacter terrae</name>
    <dbReference type="NCBI Taxonomy" id="2496871"/>
    <lineage>
        <taxon>Bacteria</taxon>
        <taxon>Pseudomonadati</taxon>
        <taxon>Pseudomonadota</taxon>
        <taxon>Betaproteobacteria</taxon>
        <taxon>Burkholderiales</taxon>
        <taxon>Sphaerotilaceae</taxon>
        <taxon>Piscinibacter</taxon>
    </lineage>
</organism>
<sequence length="494" mass="52893">MTTLQSTSAVRHSPLAAFDGGGTVHHIRHGETLSGIAAAHGVSVEAIMRANPQIHDPDRIYAGDTLHIPPASHGESSSGQPATHLIRPGETLSQLARSFNTDIATLVRLNGIRNPNQIYAGQLLRLPGASGHGSTGGTSPTPSGTPQPGHPTGNWMAIARGEMGQAEIAGSRNNPRIVQYHQTTTLHAKNDETPWCSSFVNWTLEKAGFKGTDSAAAISWAHWGQKVNGLSQGREGDVVVIRNRSTGQEHVGFLVRTNGHQFTLLGGNQSNRVKESTFSTGSYEVVAVRRPPAAAAASPSTPTGGGKGISEADYQRVARDLGVDVAAIKAVADVESSGSGMLPSGKPKILFEAHIFHRETGGRFDRSNPNLSSPTWNRSLYGAGGEHQWERFEAAYKLDPAAAIKATSWGRFQVMGFNHQRVGYPTPQAFMAAMKSGEGKQLDAFAAFIRTDSKLLTALRNHDWASFAYRYNGAGYAQNHYDSKMAAAYAKFAH</sequence>
<feature type="region of interest" description="Disordered" evidence="1">
    <location>
        <begin position="129"/>
        <end position="152"/>
    </location>
</feature>
<feature type="domain" description="LysM" evidence="2">
    <location>
        <begin position="82"/>
        <end position="126"/>
    </location>
</feature>
<reference evidence="3 4" key="2">
    <citation type="submission" date="2018-12" db="EMBL/GenBank/DDBJ databases">
        <title>Rhizobacter gummiphilus sp. nov., a rubber-degrading bacterium isolated from the soil of a botanical garden in Japan.</title>
        <authorList>
            <person name="Shunsuke S.S."/>
        </authorList>
    </citation>
    <scope>NUCLEOTIDE SEQUENCE [LARGE SCALE GENOMIC DNA]</scope>
    <source>
        <strain evidence="3 4">S-16</strain>
    </source>
</reference>
<dbReference type="InterPro" id="IPR024408">
    <property type="entry name" value="Muramidase"/>
</dbReference>
<protein>
    <submittedName>
        <fullName evidence="3">TIGR02594 family protein</fullName>
    </submittedName>
</protein>
<dbReference type="PROSITE" id="PS51782">
    <property type="entry name" value="LYSM"/>
    <property type="match status" value="2"/>
</dbReference>
<dbReference type="SUPFAM" id="SSF54106">
    <property type="entry name" value="LysM domain"/>
    <property type="match status" value="2"/>
</dbReference>
<dbReference type="InterPro" id="IPR018392">
    <property type="entry name" value="LysM"/>
</dbReference>
<dbReference type="Gene3D" id="3.10.350.10">
    <property type="entry name" value="LysM domain"/>
    <property type="match status" value="2"/>
</dbReference>
<keyword evidence="4" id="KW-1185">Reference proteome</keyword>
<dbReference type="AlphaFoldDB" id="A0A3N7JW05"/>
<accession>A0A3N7JW05</accession>
<dbReference type="NCBIfam" id="TIGR02594">
    <property type="entry name" value="TIGR02594 family protein"/>
    <property type="match status" value="1"/>
</dbReference>
<feature type="region of interest" description="Disordered" evidence="1">
    <location>
        <begin position="61"/>
        <end position="84"/>
    </location>
</feature>
<feature type="domain" description="LysM" evidence="2">
    <location>
        <begin position="23"/>
        <end position="68"/>
    </location>
</feature>
<proteinExistence type="predicted"/>
<evidence type="ECO:0000313" key="4">
    <source>
        <dbReference type="Proteomes" id="UP000267464"/>
    </source>
</evidence>
<dbReference type="InterPro" id="IPR013423">
    <property type="entry name" value="CHP02594"/>
</dbReference>
<dbReference type="RefSeq" id="WP_124541799.1">
    <property type="nucleotide sequence ID" value="NZ_QUSW01000005.1"/>
</dbReference>
<dbReference type="InterPro" id="IPR036779">
    <property type="entry name" value="LysM_dom_sf"/>
</dbReference>
<dbReference type="SMART" id="SM00257">
    <property type="entry name" value="LysM"/>
    <property type="match status" value="2"/>
</dbReference>
<dbReference type="Proteomes" id="UP000267464">
    <property type="component" value="Unassembled WGS sequence"/>
</dbReference>
<reference evidence="3 4" key="1">
    <citation type="submission" date="2018-08" db="EMBL/GenBank/DDBJ databases">
        <authorList>
            <person name="Khan S.A."/>
            <person name="Jeon C.O."/>
            <person name="Chun B.H."/>
            <person name="Jeong S.E."/>
        </authorList>
    </citation>
    <scope>NUCLEOTIDE SEQUENCE [LARGE SCALE GENOMIC DNA]</scope>
    <source>
        <strain evidence="3 4">S-16</strain>
    </source>
</reference>